<dbReference type="Proteomes" id="UP000054477">
    <property type="component" value="Unassembled WGS sequence"/>
</dbReference>
<reference evidence="2" key="2">
    <citation type="submission" date="2015-01" db="EMBL/GenBank/DDBJ databases">
        <title>Evolutionary Origins and Diversification of the Mycorrhizal Mutualists.</title>
        <authorList>
            <consortium name="DOE Joint Genome Institute"/>
            <consortium name="Mycorrhizal Genomics Consortium"/>
            <person name="Kohler A."/>
            <person name="Kuo A."/>
            <person name="Nagy L.G."/>
            <person name="Floudas D."/>
            <person name="Copeland A."/>
            <person name="Barry K.W."/>
            <person name="Cichocki N."/>
            <person name="Veneault-Fourrey C."/>
            <person name="LaButti K."/>
            <person name="Lindquist E.A."/>
            <person name="Lipzen A."/>
            <person name="Lundell T."/>
            <person name="Morin E."/>
            <person name="Murat C."/>
            <person name="Riley R."/>
            <person name="Ohm R."/>
            <person name="Sun H."/>
            <person name="Tunlid A."/>
            <person name="Henrissat B."/>
            <person name="Grigoriev I.V."/>
            <person name="Hibbett D.S."/>
            <person name="Martin F."/>
        </authorList>
    </citation>
    <scope>NUCLEOTIDE SEQUENCE [LARGE SCALE GENOMIC DNA]</scope>
    <source>
        <strain evidence="2">LaAM-08-1</strain>
    </source>
</reference>
<keyword evidence="2" id="KW-1185">Reference proteome</keyword>
<name>A0A0C9Y5I4_9AGAR</name>
<accession>A0A0C9Y5I4</accession>
<evidence type="ECO:0000313" key="1">
    <source>
        <dbReference type="EMBL" id="KIK03318.1"/>
    </source>
</evidence>
<gene>
    <name evidence="1" type="ORF">K443DRAFT_95324</name>
</gene>
<dbReference type="AlphaFoldDB" id="A0A0C9Y5I4"/>
<dbReference type="HOGENOM" id="CLU_067896_0_0_1"/>
<proteinExistence type="predicted"/>
<protein>
    <submittedName>
        <fullName evidence="1">Uncharacterized protein</fullName>
    </submittedName>
</protein>
<organism evidence="1 2">
    <name type="scientific">Laccaria amethystina LaAM-08-1</name>
    <dbReference type="NCBI Taxonomy" id="1095629"/>
    <lineage>
        <taxon>Eukaryota</taxon>
        <taxon>Fungi</taxon>
        <taxon>Dikarya</taxon>
        <taxon>Basidiomycota</taxon>
        <taxon>Agaricomycotina</taxon>
        <taxon>Agaricomycetes</taxon>
        <taxon>Agaricomycetidae</taxon>
        <taxon>Agaricales</taxon>
        <taxon>Agaricineae</taxon>
        <taxon>Hydnangiaceae</taxon>
        <taxon>Laccaria</taxon>
    </lineage>
</organism>
<evidence type="ECO:0000313" key="2">
    <source>
        <dbReference type="Proteomes" id="UP000054477"/>
    </source>
</evidence>
<reference evidence="1 2" key="1">
    <citation type="submission" date="2014-04" db="EMBL/GenBank/DDBJ databases">
        <authorList>
            <consortium name="DOE Joint Genome Institute"/>
            <person name="Kuo A."/>
            <person name="Kohler A."/>
            <person name="Nagy L.G."/>
            <person name="Floudas D."/>
            <person name="Copeland A."/>
            <person name="Barry K.W."/>
            <person name="Cichocki N."/>
            <person name="Veneault-Fourrey C."/>
            <person name="LaButti K."/>
            <person name="Lindquist E.A."/>
            <person name="Lipzen A."/>
            <person name="Lundell T."/>
            <person name="Morin E."/>
            <person name="Murat C."/>
            <person name="Sun H."/>
            <person name="Tunlid A."/>
            <person name="Henrissat B."/>
            <person name="Grigoriev I.V."/>
            <person name="Hibbett D.S."/>
            <person name="Martin F."/>
            <person name="Nordberg H.P."/>
            <person name="Cantor M.N."/>
            <person name="Hua S.X."/>
        </authorList>
    </citation>
    <scope>NUCLEOTIDE SEQUENCE [LARGE SCALE GENOMIC DNA]</scope>
    <source>
        <strain evidence="1 2">LaAM-08-1</strain>
    </source>
</reference>
<dbReference type="OrthoDB" id="66144at2759"/>
<sequence>MSRGNKAPIVGILSSSMRDNYGEFGVEEYYKKVGATYRNPHFPGIRSCLFSWFNRWWQMEHLNISRQPDNQILLFDMACGSGEVTLSFAEWWKAGKRIHVESSGSKETPIIDSQPALAPLRRKPQTVPVSLGPEFPPPRVAAADPFTSAAYKDRTSLECSSLSFKEIAEGYFPNIYSDISKVPIQVDKIPENSEGQGSQRAIEMVICSFALHLVENPSELFSLLWELSTYVRWLVVLAPHKKPEIKEGWGWSKWDVDTWQACQVPGSAGELLRDRVHCRVYRSLNVQNEMERLLDQTL</sequence>
<dbReference type="InterPro" id="IPR029063">
    <property type="entry name" value="SAM-dependent_MTases_sf"/>
</dbReference>
<dbReference type="SUPFAM" id="SSF53335">
    <property type="entry name" value="S-adenosyl-L-methionine-dependent methyltransferases"/>
    <property type="match status" value="1"/>
</dbReference>
<dbReference type="EMBL" id="KN838581">
    <property type="protein sequence ID" value="KIK03318.1"/>
    <property type="molecule type" value="Genomic_DNA"/>
</dbReference>